<evidence type="ECO:0000313" key="3">
    <source>
        <dbReference type="Proteomes" id="UP000472676"/>
    </source>
</evidence>
<dbReference type="Proteomes" id="UP000472676">
    <property type="component" value="Unassembled WGS sequence"/>
</dbReference>
<evidence type="ECO:0000313" key="2">
    <source>
        <dbReference type="EMBL" id="NGY05538.1"/>
    </source>
</evidence>
<evidence type="ECO:0000256" key="1">
    <source>
        <dbReference type="SAM" id="Coils"/>
    </source>
</evidence>
<keyword evidence="3" id="KW-1185">Reference proteome</keyword>
<sequence length="233" mass="25852">MAELSTQSKEPAAPKLNEREIVAYLKQHPDFLARHPDLLETIELKHRSGSAVSLIEKQVELLRAKGQRLEDRLERLLEAARDNERRQDNVHRLARTLIRAPSLAGVAAGLTRCMREDFDIDAALIGIGASHYKHHDIDGIVAIDAKGKLALAFEDFFRTRLIECGPIEAARAQLLFPKADGIRSAAIVPLEKEKSLGFVALGSRDPERFAPRQGKLFLELTADLVAAAVRART</sequence>
<keyword evidence="1" id="KW-0175">Coiled coil</keyword>
<dbReference type="AlphaFoldDB" id="A0A6M2BSS9"/>
<protein>
    <submittedName>
        <fullName evidence="2">DUF484 family protein</fullName>
    </submittedName>
</protein>
<dbReference type="InterPro" id="IPR029016">
    <property type="entry name" value="GAF-like_dom_sf"/>
</dbReference>
<dbReference type="Pfam" id="PF04340">
    <property type="entry name" value="DUF484"/>
    <property type="match status" value="1"/>
</dbReference>
<comment type="caution">
    <text evidence="2">The sequence shown here is derived from an EMBL/GenBank/DDBJ whole genome shotgun (WGS) entry which is preliminary data.</text>
</comment>
<dbReference type="RefSeq" id="WP_166257248.1">
    <property type="nucleotide sequence ID" value="NZ_JAAMOW010000006.1"/>
</dbReference>
<reference evidence="2 3" key="1">
    <citation type="journal article" date="2014" name="Int. J. Syst. Evol. Microbiol.">
        <title>Solimonas terrae sp. nov., isolated from soil.</title>
        <authorList>
            <person name="Kim S.J."/>
            <person name="Moon J.Y."/>
            <person name="Weon H.Y."/>
            <person name="Ahn J.H."/>
            <person name="Chen W.M."/>
            <person name="Kwon S.W."/>
        </authorList>
    </citation>
    <scope>NUCLEOTIDE SEQUENCE [LARGE SCALE GENOMIC DNA]</scope>
    <source>
        <strain evidence="2 3">KIS83-12</strain>
    </source>
</reference>
<dbReference type="Gene3D" id="3.30.450.40">
    <property type="match status" value="1"/>
</dbReference>
<dbReference type="PANTHER" id="PTHR38765">
    <property type="entry name" value="DUF484 DOMAIN-CONTAINING PROTEIN"/>
    <property type="match status" value="1"/>
</dbReference>
<gene>
    <name evidence="2" type="ORF">G7Y85_12260</name>
</gene>
<proteinExistence type="predicted"/>
<dbReference type="PANTHER" id="PTHR38765:SF1">
    <property type="entry name" value="DUF484 DOMAIN-CONTAINING PROTEIN"/>
    <property type="match status" value="1"/>
</dbReference>
<dbReference type="EMBL" id="JAAMOW010000006">
    <property type="protein sequence ID" value="NGY05538.1"/>
    <property type="molecule type" value="Genomic_DNA"/>
</dbReference>
<dbReference type="InterPro" id="IPR007435">
    <property type="entry name" value="DUF484"/>
</dbReference>
<accession>A0A6M2BSS9</accession>
<name>A0A6M2BSS9_9GAMM</name>
<organism evidence="2 3">
    <name type="scientific">Solimonas terrae</name>
    <dbReference type="NCBI Taxonomy" id="1396819"/>
    <lineage>
        <taxon>Bacteria</taxon>
        <taxon>Pseudomonadati</taxon>
        <taxon>Pseudomonadota</taxon>
        <taxon>Gammaproteobacteria</taxon>
        <taxon>Nevskiales</taxon>
        <taxon>Nevskiaceae</taxon>
        <taxon>Solimonas</taxon>
    </lineage>
</organism>
<feature type="coiled-coil region" evidence="1">
    <location>
        <begin position="52"/>
        <end position="86"/>
    </location>
</feature>